<reference evidence="2 3" key="1">
    <citation type="submission" date="2017-01" db="EMBL/GenBank/DDBJ databases">
        <authorList>
            <person name="Abreu V.A."/>
            <person name="Popin R.V."/>
            <person name="Rigonato J."/>
            <person name="Andreote A.P."/>
            <person name="Schaker P.C."/>
            <person name="Hoff-Risseti C."/>
            <person name="Alvarenga D.O."/>
            <person name="Varani A.M."/>
            <person name="Fiore M.F."/>
        </authorList>
    </citation>
    <scope>NUCLEOTIDE SEQUENCE [LARGE SCALE GENOMIC DNA]</scope>
    <source>
        <strain evidence="2 3">CENA302</strain>
    </source>
</reference>
<evidence type="ECO:0000313" key="3">
    <source>
        <dbReference type="Proteomes" id="UP000190056"/>
    </source>
</evidence>
<feature type="region of interest" description="Disordered" evidence="1">
    <location>
        <begin position="1"/>
        <end position="22"/>
    </location>
</feature>
<organism evidence="2 3">
    <name type="scientific">Cylindrospermopsis raciborskii CENA302</name>
    <dbReference type="NCBI Taxonomy" id="1170768"/>
    <lineage>
        <taxon>Bacteria</taxon>
        <taxon>Bacillati</taxon>
        <taxon>Cyanobacteriota</taxon>
        <taxon>Cyanophyceae</taxon>
        <taxon>Nostocales</taxon>
        <taxon>Aphanizomenonaceae</taxon>
        <taxon>Cylindrospermopsis</taxon>
    </lineage>
</organism>
<dbReference type="EMBL" id="MTPU01000024">
    <property type="protein sequence ID" value="OPH10455.1"/>
    <property type="molecule type" value="Genomic_DNA"/>
</dbReference>
<comment type="caution">
    <text evidence="2">The sequence shown here is derived from an EMBL/GenBank/DDBJ whole genome shotgun (WGS) entry which is preliminary data.</text>
</comment>
<dbReference type="AlphaFoldDB" id="A0A9Q5QYJ9"/>
<evidence type="ECO:0000256" key="1">
    <source>
        <dbReference type="SAM" id="MobiDB-lite"/>
    </source>
</evidence>
<dbReference type="Proteomes" id="UP000190056">
    <property type="component" value="Unassembled WGS sequence"/>
</dbReference>
<proteinExistence type="predicted"/>
<name>A0A9Q5QYJ9_9CYAN</name>
<sequence length="70" mass="7841">MTHSVNNNPHTAITGDLLTGKKVSKNPEITPEFKVISLLNPSYLQMTAQKYPEDGGKKEYINVSTYQVFI</sequence>
<feature type="compositionally biased region" description="Polar residues" evidence="1">
    <location>
        <begin position="1"/>
        <end position="11"/>
    </location>
</feature>
<evidence type="ECO:0000313" key="2">
    <source>
        <dbReference type="EMBL" id="OPH10455.1"/>
    </source>
</evidence>
<protein>
    <submittedName>
        <fullName evidence="2">Uncharacterized protein</fullName>
    </submittedName>
</protein>
<accession>A0A9Q5QYJ9</accession>
<gene>
    <name evidence="2" type="ORF">CENA302_05885</name>
</gene>